<evidence type="ECO:0000256" key="5">
    <source>
        <dbReference type="ARBA" id="ARBA00023136"/>
    </source>
</evidence>
<keyword evidence="5 7" id="KW-0472">Membrane</keyword>
<dbReference type="RefSeq" id="WP_075130292.1">
    <property type="nucleotide sequence ID" value="NZ_MSIE01000112.1"/>
</dbReference>
<proteinExistence type="predicted"/>
<evidence type="ECO:0000256" key="3">
    <source>
        <dbReference type="ARBA" id="ARBA00022692"/>
    </source>
</evidence>
<keyword evidence="2" id="KW-1003">Cell membrane</keyword>
<dbReference type="GO" id="GO:0044781">
    <property type="term" value="P:bacterial-type flagellum organization"/>
    <property type="evidence" value="ECO:0007669"/>
    <property type="project" value="InterPro"/>
</dbReference>
<name>A0A1Q8BXS2_9PSEU</name>
<sequence length="140" mass="14964">MDAVLRVVIALVLVVGAMWILAKVAKRPLRKRAANTLDVLARTQLSRNASVAVVRVDTTALVVGVTDSGISLLHQLEAEKFAVAEEPSRTAVDLEQLTTAKAPLEAGTPERRAALTGSALSPATWRQAMETLRERTARGA</sequence>
<dbReference type="OrthoDB" id="5191841at2"/>
<dbReference type="GO" id="GO:0016020">
    <property type="term" value="C:membrane"/>
    <property type="evidence" value="ECO:0007669"/>
    <property type="project" value="InterPro"/>
</dbReference>
<dbReference type="STRING" id="1912961.BU204_36090"/>
<evidence type="ECO:0000313" key="9">
    <source>
        <dbReference type="Proteomes" id="UP000185596"/>
    </source>
</evidence>
<evidence type="ECO:0008006" key="10">
    <source>
        <dbReference type="Google" id="ProtNLM"/>
    </source>
</evidence>
<reference evidence="8 9" key="1">
    <citation type="submission" date="2016-12" db="EMBL/GenBank/DDBJ databases">
        <title>The draft genome sequence of Actinophytocola sp. 11-183.</title>
        <authorList>
            <person name="Wang W."/>
            <person name="Yuan L."/>
        </authorList>
    </citation>
    <scope>NUCLEOTIDE SEQUENCE [LARGE SCALE GENOMIC DNA]</scope>
    <source>
        <strain evidence="8 9">11-183</strain>
    </source>
</reference>
<dbReference type="EMBL" id="MSIE01000112">
    <property type="protein sequence ID" value="OLF06903.1"/>
    <property type="molecule type" value="Genomic_DNA"/>
</dbReference>
<gene>
    <name evidence="8" type="ORF">BU204_36090</name>
</gene>
<dbReference type="Proteomes" id="UP000185596">
    <property type="component" value="Unassembled WGS sequence"/>
</dbReference>
<evidence type="ECO:0000313" key="8">
    <source>
        <dbReference type="EMBL" id="OLF06903.1"/>
    </source>
</evidence>
<comment type="caution">
    <text evidence="8">The sequence shown here is derived from an EMBL/GenBank/DDBJ whole genome shotgun (WGS) entry which is preliminary data.</text>
</comment>
<keyword evidence="3 7" id="KW-0812">Transmembrane</keyword>
<evidence type="ECO:0000256" key="6">
    <source>
        <dbReference type="SAM" id="MobiDB-lite"/>
    </source>
</evidence>
<accession>A0A1Q8BXS2</accession>
<dbReference type="InterPro" id="IPR022781">
    <property type="entry name" value="Flagellar_biosynth_FliO"/>
</dbReference>
<evidence type="ECO:0000256" key="7">
    <source>
        <dbReference type="SAM" id="Phobius"/>
    </source>
</evidence>
<evidence type="ECO:0000256" key="1">
    <source>
        <dbReference type="ARBA" id="ARBA00004236"/>
    </source>
</evidence>
<comment type="subcellular location">
    <subcellularLocation>
        <location evidence="1">Cell membrane</location>
    </subcellularLocation>
</comment>
<organism evidence="8 9">
    <name type="scientific">Actinophytocola xanthii</name>
    <dbReference type="NCBI Taxonomy" id="1912961"/>
    <lineage>
        <taxon>Bacteria</taxon>
        <taxon>Bacillati</taxon>
        <taxon>Actinomycetota</taxon>
        <taxon>Actinomycetes</taxon>
        <taxon>Pseudonocardiales</taxon>
        <taxon>Pseudonocardiaceae</taxon>
    </lineage>
</organism>
<evidence type="ECO:0000256" key="2">
    <source>
        <dbReference type="ARBA" id="ARBA00022475"/>
    </source>
</evidence>
<keyword evidence="4 7" id="KW-1133">Transmembrane helix</keyword>
<keyword evidence="9" id="KW-1185">Reference proteome</keyword>
<feature type="transmembrane region" description="Helical" evidence="7">
    <location>
        <begin position="6"/>
        <end position="22"/>
    </location>
</feature>
<feature type="region of interest" description="Disordered" evidence="6">
    <location>
        <begin position="101"/>
        <end position="120"/>
    </location>
</feature>
<dbReference type="Pfam" id="PF04347">
    <property type="entry name" value="FliO"/>
    <property type="match status" value="1"/>
</dbReference>
<dbReference type="AlphaFoldDB" id="A0A1Q8BXS2"/>
<protein>
    <recommendedName>
        <fullName evidence="10">Flagellar protein</fullName>
    </recommendedName>
</protein>
<evidence type="ECO:0000256" key="4">
    <source>
        <dbReference type="ARBA" id="ARBA00022989"/>
    </source>
</evidence>